<dbReference type="PANTHER" id="PTHR11361">
    <property type="entry name" value="DNA MISMATCH REPAIR PROTEIN MUTS FAMILY MEMBER"/>
    <property type="match status" value="1"/>
</dbReference>
<dbReference type="Gene3D" id="3.40.1170.10">
    <property type="entry name" value="DNA repair protein MutS, domain I"/>
    <property type="match status" value="1"/>
</dbReference>
<comment type="caution">
    <text evidence="5">The sequence shown here is derived from an EMBL/GenBank/DDBJ whole genome shotgun (WGS) entry which is preliminary data.</text>
</comment>
<dbReference type="InterPro" id="IPR007860">
    <property type="entry name" value="DNA_mmatch_repair_MutS_con_dom"/>
</dbReference>
<sequence length="514" mass="56123">MCSNWELRLLIAGYPFLMGFQPLNISWAIPQPKNNHFFATISGSAPNQSNRHKLIAIPVAPDRCGGATTTTTTTANMVKQKQQVISRFFAPKTKTPPSTTDSPPSSPPPPSSSRPNPPTPKISATVTFSPSKRLLTSQLTSPNKPSKLPKLSPHTHNPLPHPTIHQRFLQKLLEPSEPEPAPHSSAKPLKYTPLEQQVAELKGKYPDVLLMIEVGYKFRFFGQDAENAARVLGIYAHMDHNFLTASIPTFRLNVHVRRLVNAGYKVGVVRQTETAAIKAHGSNRLGPFCRGLSALYTKATLEAAPDLGGGEEGCGAESNYLMCVVEKSIFGERSTCGVEGSFDVRIGFVAVEVSTGDVIYGEFNDNFLRSALEAVILSLSPAELLLGDPLSKQTEKLLLAFAGPASNVRVERSSRDRFADGGALAEVLTLYENMGIACSSDSMQSKDLTEHTNQQLVVKEVMNMPDLAVQSLALTIHHLKEFGFERIVCSGFSLRPFSRNMEMTLSANALQQLE</sequence>
<feature type="compositionally biased region" description="Polar residues" evidence="2">
    <location>
        <begin position="122"/>
        <end position="138"/>
    </location>
</feature>
<dbReference type="InterPro" id="IPR036678">
    <property type="entry name" value="MutS_con_dom_sf"/>
</dbReference>
<evidence type="ECO:0000259" key="3">
    <source>
        <dbReference type="Pfam" id="PF01624"/>
    </source>
</evidence>
<proteinExistence type="predicted"/>
<dbReference type="InterPro" id="IPR016151">
    <property type="entry name" value="DNA_mismatch_repair_MutS_N"/>
</dbReference>
<keyword evidence="6" id="KW-1185">Reference proteome</keyword>
<feature type="compositionally biased region" description="Pro residues" evidence="2">
    <location>
        <begin position="104"/>
        <end position="120"/>
    </location>
</feature>
<protein>
    <submittedName>
        <fullName evidence="5">Mismatch repair protein msh3</fullName>
    </submittedName>
</protein>
<dbReference type="Pfam" id="PF01624">
    <property type="entry name" value="MutS_I"/>
    <property type="match status" value="1"/>
</dbReference>
<evidence type="ECO:0000256" key="2">
    <source>
        <dbReference type="SAM" id="MobiDB-lite"/>
    </source>
</evidence>
<dbReference type="SUPFAM" id="SSF55271">
    <property type="entry name" value="DNA repair protein MutS, domain I"/>
    <property type="match status" value="1"/>
</dbReference>
<evidence type="ECO:0000313" key="5">
    <source>
        <dbReference type="EMBL" id="MED6124949.1"/>
    </source>
</evidence>
<gene>
    <name evidence="5" type="primary">MSH3</name>
    <name evidence="5" type="ORF">PIB30_063859</name>
</gene>
<dbReference type="Pfam" id="PF05188">
    <property type="entry name" value="MutS_II"/>
    <property type="match status" value="1"/>
</dbReference>
<feature type="compositionally biased region" description="Low complexity" evidence="2">
    <location>
        <begin position="139"/>
        <end position="152"/>
    </location>
</feature>
<dbReference type="EMBL" id="JASCZI010030822">
    <property type="protein sequence ID" value="MED6124949.1"/>
    <property type="molecule type" value="Genomic_DNA"/>
</dbReference>
<dbReference type="PANTHER" id="PTHR11361:SF122">
    <property type="entry name" value="DNA MISMATCH REPAIR PROTEIN MSH3"/>
    <property type="match status" value="1"/>
</dbReference>
<evidence type="ECO:0000313" key="6">
    <source>
        <dbReference type="Proteomes" id="UP001341840"/>
    </source>
</evidence>
<dbReference type="InterPro" id="IPR007695">
    <property type="entry name" value="DNA_mismatch_repair_MutS-lik_N"/>
</dbReference>
<feature type="compositionally biased region" description="Low complexity" evidence="2">
    <location>
        <begin position="91"/>
        <end position="103"/>
    </location>
</feature>
<feature type="domain" description="DNA mismatch repair protein MutS-like N-terminal" evidence="3">
    <location>
        <begin position="192"/>
        <end position="301"/>
    </location>
</feature>
<accession>A0ABU6RM47</accession>
<keyword evidence="1" id="KW-0234">DNA repair</keyword>
<reference evidence="5 6" key="1">
    <citation type="journal article" date="2023" name="Plants (Basel)">
        <title>Bridging the Gap: Combining Genomics and Transcriptomics Approaches to Understand Stylosanthes scabra, an Orphan Legume from the Brazilian Caatinga.</title>
        <authorList>
            <person name="Ferreira-Neto J.R.C."/>
            <person name="da Silva M.D."/>
            <person name="Binneck E."/>
            <person name="de Melo N.F."/>
            <person name="da Silva R.H."/>
            <person name="de Melo A.L.T.M."/>
            <person name="Pandolfi V."/>
            <person name="Bustamante F.O."/>
            <person name="Brasileiro-Vidal A.C."/>
            <person name="Benko-Iseppon A.M."/>
        </authorList>
    </citation>
    <scope>NUCLEOTIDE SEQUENCE [LARGE SCALE GENOMIC DNA]</scope>
    <source>
        <tissue evidence="5">Leaves</tissue>
    </source>
</reference>
<feature type="domain" description="DNA mismatch repair protein MutS connector" evidence="4">
    <location>
        <begin position="320"/>
        <end position="419"/>
    </location>
</feature>
<dbReference type="SUPFAM" id="SSF53150">
    <property type="entry name" value="DNA repair protein MutS, domain II"/>
    <property type="match status" value="1"/>
</dbReference>
<feature type="non-terminal residue" evidence="5">
    <location>
        <position position="514"/>
    </location>
</feature>
<evidence type="ECO:0000256" key="1">
    <source>
        <dbReference type="ARBA" id="ARBA00023204"/>
    </source>
</evidence>
<dbReference type="Gene3D" id="3.30.420.110">
    <property type="entry name" value="MutS, connector domain"/>
    <property type="match status" value="1"/>
</dbReference>
<organism evidence="5 6">
    <name type="scientific">Stylosanthes scabra</name>
    <dbReference type="NCBI Taxonomy" id="79078"/>
    <lineage>
        <taxon>Eukaryota</taxon>
        <taxon>Viridiplantae</taxon>
        <taxon>Streptophyta</taxon>
        <taxon>Embryophyta</taxon>
        <taxon>Tracheophyta</taxon>
        <taxon>Spermatophyta</taxon>
        <taxon>Magnoliopsida</taxon>
        <taxon>eudicotyledons</taxon>
        <taxon>Gunneridae</taxon>
        <taxon>Pentapetalae</taxon>
        <taxon>rosids</taxon>
        <taxon>fabids</taxon>
        <taxon>Fabales</taxon>
        <taxon>Fabaceae</taxon>
        <taxon>Papilionoideae</taxon>
        <taxon>50 kb inversion clade</taxon>
        <taxon>dalbergioids sensu lato</taxon>
        <taxon>Dalbergieae</taxon>
        <taxon>Pterocarpus clade</taxon>
        <taxon>Stylosanthes</taxon>
    </lineage>
</organism>
<keyword evidence="1" id="KW-0227">DNA damage</keyword>
<dbReference type="Proteomes" id="UP001341840">
    <property type="component" value="Unassembled WGS sequence"/>
</dbReference>
<name>A0ABU6RM47_9FABA</name>
<evidence type="ECO:0000259" key="4">
    <source>
        <dbReference type="Pfam" id="PF05188"/>
    </source>
</evidence>
<dbReference type="InterPro" id="IPR045076">
    <property type="entry name" value="MutS"/>
</dbReference>
<feature type="region of interest" description="Disordered" evidence="2">
    <location>
        <begin position="90"/>
        <end position="162"/>
    </location>
</feature>